<reference evidence="6" key="1">
    <citation type="journal article" date="2020" name="Fungal Divers.">
        <title>Resolving the Mortierellaceae phylogeny through synthesis of multi-gene phylogenetics and phylogenomics.</title>
        <authorList>
            <person name="Vandepol N."/>
            <person name="Liber J."/>
            <person name="Desiro A."/>
            <person name="Na H."/>
            <person name="Kennedy M."/>
            <person name="Barry K."/>
            <person name="Grigoriev I.V."/>
            <person name="Miller A.N."/>
            <person name="O'Donnell K."/>
            <person name="Stajich J.E."/>
            <person name="Bonito G."/>
        </authorList>
    </citation>
    <scope>NUCLEOTIDE SEQUENCE</scope>
    <source>
        <strain evidence="6">KOD1015</strain>
    </source>
</reference>
<dbReference type="CDD" id="cd14837">
    <property type="entry name" value="AP3_Mu_N"/>
    <property type="match status" value="1"/>
</dbReference>
<dbReference type="AlphaFoldDB" id="A0A9P6FQP7"/>
<dbReference type="GO" id="GO:0016192">
    <property type="term" value="P:vesicle-mediated transport"/>
    <property type="evidence" value="ECO:0007669"/>
    <property type="project" value="InterPro"/>
</dbReference>
<keyword evidence="4" id="KW-0472">Membrane</keyword>
<feature type="non-terminal residue" evidence="6">
    <location>
        <position position="1"/>
    </location>
</feature>
<dbReference type="GO" id="GO:0012505">
    <property type="term" value="C:endomembrane system"/>
    <property type="evidence" value="ECO:0007669"/>
    <property type="project" value="UniProtKB-SubCell"/>
</dbReference>
<evidence type="ECO:0000313" key="7">
    <source>
        <dbReference type="Proteomes" id="UP000780801"/>
    </source>
</evidence>
<dbReference type="SUPFAM" id="SSF49447">
    <property type="entry name" value="Second domain of Mu2 adaptin subunit (ap50) of ap2 adaptor"/>
    <property type="match status" value="1"/>
</dbReference>
<dbReference type="EMBL" id="JAABOA010003119">
    <property type="protein sequence ID" value="KAF9579020.1"/>
    <property type="molecule type" value="Genomic_DNA"/>
</dbReference>
<dbReference type="PROSITE" id="PS00991">
    <property type="entry name" value="CLAT_ADAPTOR_M_2"/>
    <property type="match status" value="1"/>
</dbReference>
<dbReference type="PIRSF" id="PIRSF005992">
    <property type="entry name" value="Clathrin_mu"/>
    <property type="match status" value="1"/>
</dbReference>
<gene>
    <name evidence="6" type="primary">AP3M1</name>
    <name evidence="6" type="ORF">BGW38_004902</name>
</gene>
<evidence type="ECO:0000256" key="4">
    <source>
        <dbReference type="ARBA" id="ARBA00023136"/>
    </source>
</evidence>
<dbReference type="Gene3D" id="2.60.40.1170">
    <property type="entry name" value="Mu homology domain, subdomain B"/>
    <property type="match status" value="2"/>
</dbReference>
<dbReference type="SUPFAM" id="SSF64356">
    <property type="entry name" value="SNARE-like"/>
    <property type="match status" value="1"/>
</dbReference>
<dbReference type="OrthoDB" id="870at2759"/>
<dbReference type="CDD" id="cd09252">
    <property type="entry name" value="AP-3_Mu3_Cterm"/>
    <property type="match status" value="1"/>
</dbReference>
<feature type="domain" description="MHD" evidence="5">
    <location>
        <begin position="202"/>
        <end position="444"/>
    </location>
</feature>
<dbReference type="InterPro" id="IPR022775">
    <property type="entry name" value="AP_mu_sigma_su"/>
</dbReference>
<dbReference type="InterPro" id="IPR050431">
    <property type="entry name" value="Adaptor_comp_med_subunit"/>
</dbReference>
<evidence type="ECO:0000256" key="3">
    <source>
        <dbReference type="ARBA" id="ARBA00022927"/>
    </source>
</evidence>
<dbReference type="Pfam" id="PF01217">
    <property type="entry name" value="Clat_adaptor_s"/>
    <property type="match status" value="1"/>
</dbReference>
<dbReference type="Pfam" id="PF00928">
    <property type="entry name" value="Adap_comp_sub"/>
    <property type="match status" value="1"/>
</dbReference>
<evidence type="ECO:0000313" key="6">
    <source>
        <dbReference type="EMBL" id="KAF9579020.1"/>
    </source>
</evidence>
<keyword evidence="2" id="KW-0813">Transport</keyword>
<evidence type="ECO:0000259" key="5">
    <source>
        <dbReference type="PROSITE" id="PS51072"/>
    </source>
</evidence>
<dbReference type="InterPro" id="IPR011012">
    <property type="entry name" value="Longin-like_dom_sf"/>
</dbReference>
<dbReference type="GO" id="GO:0006886">
    <property type="term" value="P:intracellular protein transport"/>
    <property type="evidence" value="ECO:0007669"/>
    <property type="project" value="InterPro"/>
</dbReference>
<dbReference type="PRINTS" id="PR00314">
    <property type="entry name" value="CLATHRINADPT"/>
</dbReference>
<dbReference type="Proteomes" id="UP000780801">
    <property type="component" value="Unassembled WGS sequence"/>
</dbReference>
<dbReference type="PANTHER" id="PTHR10529">
    <property type="entry name" value="AP COMPLEX SUBUNIT MU"/>
    <property type="match status" value="1"/>
</dbReference>
<name>A0A9P6FQP7_9FUNG</name>
<keyword evidence="7" id="KW-1185">Reference proteome</keyword>
<comment type="caution">
    <text evidence="6">The sequence shown here is derived from an EMBL/GenBank/DDBJ whole genome shotgun (WGS) entry which is preliminary data.</text>
</comment>
<keyword evidence="3" id="KW-0653">Protein transport</keyword>
<accession>A0A9P6FQP7</accession>
<dbReference type="InterPro" id="IPR018240">
    <property type="entry name" value="Clathrin_mu_CS"/>
</dbReference>
<dbReference type="Gene3D" id="3.30.450.60">
    <property type="match status" value="1"/>
</dbReference>
<proteinExistence type="predicted"/>
<dbReference type="InterPro" id="IPR028565">
    <property type="entry name" value="MHD"/>
</dbReference>
<evidence type="ECO:0000256" key="2">
    <source>
        <dbReference type="ARBA" id="ARBA00022448"/>
    </source>
</evidence>
<sequence length="445" mass="49298">KVIIEKHWHELIPRRVVDFFNDQVSKSLQSNENFSRDDILPIIPSPKYQLINIYRDGLTYLSPVSKEVDPMTVFEFLHRIPDILREYFGSVSETIIKENFVTVYQLLEEMIDDGFPLTTEPNALRDAVPPPTIFNKVMSTVGGTVVAAVGSSVSATVAGGLGVVGSSTGGSSSSSSLSSRLNTAVHGMSNLPWRRAGVKYTRNEIFLDILEEVDAIVDSTGRAVTCEAHGVIQTMSRLSGMPDVTVNFVNPRLVDDCSFHPSVRFNKWETDKVLSFIPPDGQFPLMSYRVNMPNQQTLPLQIKPSFSAGSNVVKFDISVNIRNTDNKPLEDVVLTIPLQKSTTTLSAKCNQGQYMFDPVTKILRWDIGTIQQKERAPLLSGSFNLNPANGEVVSNTGYNINVAFTINSHSMSGLTVHSIKLFGETYKPYRATRAITQAGRYQVRV</sequence>
<evidence type="ECO:0000256" key="1">
    <source>
        <dbReference type="ARBA" id="ARBA00004308"/>
    </source>
</evidence>
<dbReference type="GO" id="GO:0030131">
    <property type="term" value="C:clathrin adaptor complex"/>
    <property type="evidence" value="ECO:0007669"/>
    <property type="project" value="InterPro"/>
</dbReference>
<dbReference type="PROSITE" id="PS51072">
    <property type="entry name" value="MHD"/>
    <property type="match status" value="1"/>
</dbReference>
<comment type="subcellular location">
    <subcellularLocation>
        <location evidence="1">Endomembrane system</location>
    </subcellularLocation>
</comment>
<protein>
    <submittedName>
        <fullName evidence="6">AP-3 complex subunit mu-1</fullName>
    </submittedName>
</protein>
<dbReference type="InterPro" id="IPR036168">
    <property type="entry name" value="AP2_Mu_C_sf"/>
</dbReference>
<dbReference type="InterPro" id="IPR001392">
    <property type="entry name" value="Clathrin_mu"/>
</dbReference>
<organism evidence="6 7">
    <name type="scientific">Lunasporangiospora selenospora</name>
    <dbReference type="NCBI Taxonomy" id="979761"/>
    <lineage>
        <taxon>Eukaryota</taxon>
        <taxon>Fungi</taxon>
        <taxon>Fungi incertae sedis</taxon>
        <taxon>Mucoromycota</taxon>
        <taxon>Mortierellomycotina</taxon>
        <taxon>Mortierellomycetes</taxon>
        <taxon>Mortierellales</taxon>
        <taxon>Mortierellaceae</taxon>
        <taxon>Lunasporangiospora</taxon>
    </lineage>
</organism>